<protein>
    <submittedName>
        <fullName evidence="6">TetR/AcrR family transcriptional regulator</fullName>
    </submittedName>
</protein>
<proteinExistence type="predicted"/>
<dbReference type="PANTHER" id="PTHR47506">
    <property type="entry name" value="TRANSCRIPTIONAL REGULATORY PROTEIN"/>
    <property type="match status" value="1"/>
</dbReference>
<evidence type="ECO:0000256" key="1">
    <source>
        <dbReference type="ARBA" id="ARBA00023015"/>
    </source>
</evidence>
<dbReference type="Proteomes" id="UP000826651">
    <property type="component" value="Unassembled WGS sequence"/>
</dbReference>
<reference evidence="6 7" key="1">
    <citation type="submission" date="2021-04" db="EMBL/GenBank/DDBJ databases">
        <title>Ruania sp. nov., isolated from sandy soil of mangrove forest.</title>
        <authorList>
            <person name="Ge X."/>
            <person name="Huang R."/>
            <person name="Liu W."/>
        </authorList>
    </citation>
    <scope>NUCLEOTIDE SEQUENCE [LARGE SCALE GENOMIC DNA]</scope>
    <source>
        <strain evidence="6 7">N2-46</strain>
    </source>
</reference>
<evidence type="ECO:0000313" key="6">
    <source>
        <dbReference type="EMBL" id="MBZ2198550.1"/>
    </source>
</evidence>
<dbReference type="PANTHER" id="PTHR47506:SF1">
    <property type="entry name" value="HTH-TYPE TRANSCRIPTIONAL REGULATOR YJDC"/>
    <property type="match status" value="1"/>
</dbReference>
<dbReference type="SUPFAM" id="SSF48498">
    <property type="entry name" value="Tetracyclin repressor-like, C-terminal domain"/>
    <property type="match status" value="1"/>
</dbReference>
<evidence type="ECO:0000313" key="7">
    <source>
        <dbReference type="Proteomes" id="UP000826651"/>
    </source>
</evidence>
<gene>
    <name evidence="6" type="ORF">KCQ71_20535</name>
</gene>
<dbReference type="RefSeq" id="WP_223409506.1">
    <property type="nucleotide sequence ID" value="NZ_JAGSHT010000020.1"/>
</dbReference>
<keyword evidence="1" id="KW-0805">Transcription regulation</keyword>
<dbReference type="SUPFAM" id="SSF46689">
    <property type="entry name" value="Homeodomain-like"/>
    <property type="match status" value="1"/>
</dbReference>
<sequence>MTEELPVRRTQVERRALSRSALIEAAAIRLSAAGYAGLVLEQVARDAGYTRGAVYHQFAGKDELALAVVEWVAGLWDAEVGRCGKDQSEPDEALLAVARAHALFCRRPIAQVMLTLRIEFLGQDHPVGTAVADAVGDLETWCAELITQGRATGRIPDGPPAHSTASAFLAVLEAVGIHGGGQPPHDVELAERAARGVLGLPAVTGP</sequence>
<dbReference type="Gene3D" id="1.10.357.10">
    <property type="entry name" value="Tetracycline Repressor, domain 2"/>
    <property type="match status" value="1"/>
</dbReference>
<dbReference type="Gene3D" id="1.10.10.60">
    <property type="entry name" value="Homeodomain-like"/>
    <property type="match status" value="1"/>
</dbReference>
<dbReference type="PRINTS" id="PR00455">
    <property type="entry name" value="HTHTETR"/>
</dbReference>
<evidence type="ECO:0000259" key="5">
    <source>
        <dbReference type="PROSITE" id="PS50977"/>
    </source>
</evidence>
<dbReference type="InterPro" id="IPR009057">
    <property type="entry name" value="Homeodomain-like_sf"/>
</dbReference>
<evidence type="ECO:0000256" key="4">
    <source>
        <dbReference type="PROSITE-ProRule" id="PRU00335"/>
    </source>
</evidence>
<keyword evidence="7" id="KW-1185">Reference proteome</keyword>
<keyword evidence="2 4" id="KW-0238">DNA-binding</keyword>
<dbReference type="EMBL" id="JAGSHT010000020">
    <property type="protein sequence ID" value="MBZ2198550.1"/>
    <property type="molecule type" value="Genomic_DNA"/>
</dbReference>
<dbReference type="Pfam" id="PF00440">
    <property type="entry name" value="TetR_N"/>
    <property type="match status" value="1"/>
</dbReference>
<evidence type="ECO:0000256" key="2">
    <source>
        <dbReference type="ARBA" id="ARBA00023125"/>
    </source>
</evidence>
<dbReference type="PROSITE" id="PS50977">
    <property type="entry name" value="HTH_TETR_2"/>
    <property type="match status" value="1"/>
</dbReference>
<dbReference type="InterPro" id="IPR036271">
    <property type="entry name" value="Tet_transcr_reg_TetR-rel_C_sf"/>
</dbReference>
<name>A0ABS7SFQ2_9MICO</name>
<feature type="domain" description="HTH tetR-type" evidence="5">
    <location>
        <begin position="16"/>
        <end position="76"/>
    </location>
</feature>
<evidence type="ECO:0000256" key="3">
    <source>
        <dbReference type="ARBA" id="ARBA00023163"/>
    </source>
</evidence>
<feature type="DNA-binding region" description="H-T-H motif" evidence="4">
    <location>
        <begin position="39"/>
        <end position="58"/>
    </location>
</feature>
<keyword evidence="3" id="KW-0804">Transcription</keyword>
<comment type="caution">
    <text evidence="6">The sequence shown here is derived from an EMBL/GenBank/DDBJ whole genome shotgun (WGS) entry which is preliminary data.</text>
</comment>
<accession>A0ABS7SFQ2</accession>
<organism evidence="6 7">
    <name type="scientific">Occultella gossypii</name>
    <dbReference type="NCBI Taxonomy" id="2800820"/>
    <lineage>
        <taxon>Bacteria</taxon>
        <taxon>Bacillati</taxon>
        <taxon>Actinomycetota</taxon>
        <taxon>Actinomycetes</taxon>
        <taxon>Micrococcales</taxon>
        <taxon>Ruaniaceae</taxon>
        <taxon>Occultella</taxon>
    </lineage>
</organism>
<dbReference type="InterPro" id="IPR001647">
    <property type="entry name" value="HTH_TetR"/>
</dbReference>